<evidence type="ECO:0000256" key="3">
    <source>
        <dbReference type="ARBA" id="ARBA00023303"/>
    </source>
</evidence>
<keyword evidence="2" id="KW-0406">Ion transport</keyword>
<name>A0ABD0M159_9CAEN</name>
<evidence type="ECO:0000313" key="4">
    <source>
        <dbReference type="EMBL" id="KAK7505654.1"/>
    </source>
</evidence>
<dbReference type="AlphaFoldDB" id="A0ABD0M159"/>
<keyword evidence="3" id="KW-0407">Ion channel</keyword>
<dbReference type="Proteomes" id="UP001519460">
    <property type="component" value="Unassembled WGS sequence"/>
</dbReference>
<protein>
    <submittedName>
        <fullName evidence="4">Uncharacterized protein</fullName>
    </submittedName>
</protein>
<dbReference type="PANTHER" id="PTHR10117:SF54">
    <property type="entry name" value="TRANSIENT RECEPTOR POTENTIAL-GAMMA PROTEIN"/>
    <property type="match status" value="1"/>
</dbReference>
<keyword evidence="5" id="KW-1185">Reference proteome</keyword>
<dbReference type="InterPro" id="IPR036770">
    <property type="entry name" value="Ankyrin_rpt-contain_sf"/>
</dbReference>
<reference evidence="4 5" key="1">
    <citation type="journal article" date="2023" name="Sci. Data">
        <title>Genome assembly of the Korean intertidal mud-creeper Batillaria attramentaria.</title>
        <authorList>
            <person name="Patra A.K."/>
            <person name="Ho P.T."/>
            <person name="Jun S."/>
            <person name="Lee S.J."/>
            <person name="Kim Y."/>
            <person name="Won Y.J."/>
        </authorList>
    </citation>
    <scope>NUCLEOTIDE SEQUENCE [LARGE SCALE GENOMIC DNA]</scope>
    <source>
        <strain evidence="4">Wonlab-2016</strain>
    </source>
</reference>
<dbReference type="EMBL" id="JACVVK020000009">
    <property type="protein sequence ID" value="KAK7505654.1"/>
    <property type="molecule type" value="Genomic_DNA"/>
</dbReference>
<dbReference type="GO" id="GO:0034220">
    <property type="term" value="P:monoatomic ion transmembrane transport"/>
    <property type="evidence" value="ECO:0007669"/>
    <property type="project" value="UniProtKB-KW"/>
</dbReference>
<sequence length="169" mass="19048">MAEFRPNKAYQISQDPHFADSFIEELRRLHRAKGHRLKSANSHLQFADVEEEFLHAAEFGDVPTVRKLLSDYPDLNVDCIDALGRTALRLAVKNEHLEWQLILVKTEAGGGQVSYIQGFSLTRPENYGAFFPVIMSAGRAGWHARCNVFFQQTGGVEGERGREERGEGC</sequence>
<gene>
    <name evidence="4" type="ORF">BaRGS_00002925</name>
</gene>
<accession>A0ABD0M159</accession>
<dbReference type="Gene3D" id="1.25.40.20">
    <property type="entry name" value="Ankyrin repeat-containing domain"/>
    <property type="match status" value="1"/>
</dbReference>
<evidence type="ECO:0000256" key="2">
    <source>
        <dbReference type="ARBA" id="ARBA00023065"/>
    </source>
</evidence>
<evidence type="ECO:0000256" key="1">
    <source>
        <dbReference type="ARBA" id="ARBA00022448"/>
    </source>
</evidence>
<proteinExistence type="predicted"/>
<dbReference type="InterPro" id="IPR002110">
    <property type="entry name" value="Ankyrin_rpt"/>
</dbReference>
<dbReference type="InterPro" id="IPR002153">
    <property type="entry name" value="TRPC_channel"/>
</dbReference>
<comment type="caution">
    <text evidence="4">The sequence shown here is derived from an EMBL/GenBank/DDBJ whole genome shotgun (WGS) entry which is preliminary data.</text>
</comment>
<dbReference type="Pfam" id="PF13637">
    <property type="entry name" value="Ank_4"/>
    <property type="match status" value="1"/>
</dbReference>
<dbReference type="SUPFAM" id="SSF48403">
    <property type="entry name" value="Ankyrin repeat"/>
    <property type="match status" value="1"/>
</dbReference>
<dbReference type="PANTHER" id="PTHR10117">
    <property type="entry name" value="TRANSIENT RECEPTOR POTENTIAL CHANNEL"/>
    <property type="match status" value="1"/>
</dbReference>
<evidence type="ECO:0000313" key="5">
    <source>
        <dbReference type="Proteomes" id="UP001519460"/>
    </source>
</evidence>
<organism evidence="4 5">
    <name type="scientific">Batillaria attramentaria</name>
    <dbReference type="NCBI Taxonomy" id="370345"/>
    <lineage>
        <taxon>Eukaryota</taxon>
        <taxon>Metazoa</taxon>
        <taxon>Spiralia</taxon>
        <taxon>Lophotrochozoa</taxon>
        <taxon>Mollusca</taxon>
        <taxon>Gastropoda</taxon>
        <taxon>Caenogastropoda</taxon>
        <taxon>Sorbeoconcha</taxon>
        <taxon>Cerithioidea</taxon>
        <taxon>Batillariidae</taxon>
        <taxon>Batillaria</taxon>
    </lineage>
</organism>
<keyword evidence="1" id="KW-0813">Transport</keyword>